<organism evidence="2 3">
    <name type="scientific">Pelobates cultripes</name>
    <name type="common">Western spadefoot toad</name>
    <dbReference type="NCBI Taxonomy" id="61616"/>
    <lineage>
        <taxon>Eukaryota</taxon>
        <taxon>Metazoa</taxon>
        <taxon>Chordata</taxon>
        <taxon>Craniata</taxon>
        <taxon>Vertebrata</taxon>
        <taxon>Euteleostomi</taxon>
        <taxon>Amphibia</taxon>
        <taxon>Batrachia</taxon>
        <taxon>Anura</taxon>
        <taxon>Pelobatoidea</taxon>
        <taxon>Pelobatidae</taxon>
        <taxon>Pelobates</taxon>
    </lineage>
</organism>
<feature type="region of interest" description="Disordered" evidence="1">
    <location>
        <begin position="43"/>
        <end position="64"/>
    </location>
</feature>
<dbReference type="AlphaFoldDB" id="A0AAD1T1E0"/>
<proteinExistence type="predicted"/>
<evidence type="ECO:0000313" key="3">
    <source>
        <dbReference type="Proteomes" id="UP001295444"/>
    </source>
</evidence>
<keyword evidence="3" id="KW-1185">Reference proteome</keyword>
<reference evidence="2" key="1">
    <citation type="submission" date="2022-03" db="EMBL/GenBank/DDBJ databases">
        <authorList>
            <person name="Alioto T."/>
            <person name="Alioto T."/>
            <person name="Gomez Garrido J."/>
        </authorList>
    </citation>
    <scope>NUCLEOTIDE SEQUENCE</scope>
</reference>
<accession>A0AAD1T1E0</accession>
<protein>
    <submittedName>
        <fullName evidence="2">Uncharacterized protein</fullName>
    </submittedName>
</protein>
<dbReference type="Proteomes" id="UP001295444">
    <property type="component" value="Chromosome 09"/>
</dbReference>
<feature type="non-terminal residue" evidence="2">
    <location>
        <position position="1"/>
    </location>
</feature>
<dbReference type="EMBL" id="OW240920">
    <property type="protein sequence ID" value="CAH2314832.1"/>
    <property type="molecule type" value="Genomic_DNA"/>
</dbReference>
<evidence type="ECO:0000313" key="2">
    <source>
        <dbReference type="EMBL" id="CAH2314832.1"/>
    </source>
</evidence>
<name>A0AAD1T1E0_PELCU</name>
<gene>
    <name evidence="2" type="ORF">PECUL_23A061923</name>
</gene>
<feature type="non-terminal residue" evidence="2">
    <location>
        <position position="84"/>
    </location>
</feature>
<feature type="compositionally biased region" description="Polar residues" evidence="1">
    <location>
        <begin position="46"/>
        <end position="63"/>
    </location>
</feature>
<evidence type="ECO:0000256" key="1">
    <source>
        <dbReference type="SAM" id="MobiDB-lite"/>
    </source>
</evidence>
<sequence>PTHHKHSFPNASDTSWRCHTDKGTMLLPLTHCILARSSRFSKEMHQSTTPVQTRDIPTSTPTKISKKDSSISRLILIAALMVIS</sequence>